<keyword evidence="2" id="KW-0472">Membrane</keyword>
<feature type="transmembrane region" description="Helical" evidence="2">
    <location>
        <begin position="287"/>
        <end position="306"/>
    </location>
</feature>
<protein>
    <recommendedName>
        <fullName evidence="5">DUF2157 domain-containing protein</fullName>
    </recommendedName>
</protein>
<feature type="transmembrane region" description="Helical" evidence="2">
    <location>
        <begin position="217"/>
        <end position="240"/>
    </location>
</feature>
<dbReference type="EMBL" id="JBHTHZ010000002">
    <property type="protein sequence ID" value="MFD0792736.1"/>
    <property type="molecule type" value="Genomic_DNA"/>
</dbReference>
<gene>
    <name evidence="3" type="ORF">ACFQZX_03850</name>
</gene>
<sequence length="393" mass="43832">MIIYNKEWLYNLRIVKQLQADQEDGYVSKDELNAIKAHYPVGFYLPGIVARIGFFILTLIALLLSSGLLSLIAASGDFIESPIWPLFLGVLCYLGLEWITKNDRYFHSGIDNAFLYYTAILLIVGITWLTNSGQYGGMGFITEFMILLLVAVYLTLRFADVAMAFGSCVSFFCLIYFLWAKLGNFGLTTMPFVMILAAGGVYALLDKIAKSKTDINYWLCLEVAKVTALVTLYFAGNYFVVNKLNNLLHGLNDSNTHVQLGFFFWMWTTMLPLAFIAIGIKKRNRVMLRLGMLLTAVAVATFRNYYHLLPVEFMLTLAGAILLLLAYTLIRYFKTPKHGITYAEPVKATDWDKLNIEGFVIGQTAAQVPNTHTRQQSPFGGGTGGGGGSSDSF</sequence>
<feature type="transmembrane region" description="Helical" evidence="2">
    <location>
        <begin position="135"/>
        <end position="154"/>
    </location>
</feature>
<feature type="transmembrane region" description="Helical" evidence="2">
    <location>
        <begin position="260"/>
        <end position="280"/>
    </location>
</feature>
<organism evidence="3 4">
    <name type="scientific">Mucilaginibacter litoreus</name>
    <dbReference type="NCBI Taxonomy" id="1048221"/>
    <lineage>
        <taxon>Bacteria</taxon>
        <taxon>Pseudomonadati</taxon>
        <taxon>Bacteroidota</taxon>
        <taxon>Sphingobacteriia</taxon>
        <taxon>Sphingobacteriales</taxon>
        <taxon>Sphingobacteriaceae</taxon>
        <taxon>Mucilaginibacter</taxon>
    </lineage>
</organism>
<comment type="caution">
    <text evidence="3">The sequence shown here is derived from an EMBL/GenBank/DDBJ whole genome shotgun (WGS) entry which is preliminary data.</text>
</comment>
<keyword evidence="2" id="KW-0812">Transmembrane</keyword>
<feature type="transmembrane region" description="Helical" evidence="2">
    <location>
        <begin position="82"/>
        <end position="100"/>
    </location>
</feature>
<evidence type="ECO:0000256" key="1">
    <source>
        <dbReference type="SAM" id="MobiDB-lite"/>
    </source>
</evidence>
<accession>A0ABW3AQG2</accession>
<evidence type="ECO:0008006" key="5">
    <source>
        <dbReference type="Google" id="ProtNLM"/>
    </source>
</evidence>
<name>A0ABW3AQG2_9SPHI</name>
<feature type="compositionally biased region" description="Gly residues" evidence="1">
    <location>
        <begin position="379"/>
        <end position="393"/>
    </location>
</feature>
<feature type="transmembrane region" description="Helical" evidence="2">
    <location>
        <begin position="185"/>
        <end position="205"/>
    </location>
</feature>
<keyword evidence="4" id="KW-1185">Reference proteome</keyword>
<feature type="transmembrane region" description="Helical" evidence="2">
    <location>
        <begin position="52"/>
        <end position="76"/>
    </location>
</feature>
<feature type="transmembrane region" description="Helical" evidence="2">
    <location>
        <begin position="112"/>
        <end position="129"/>
    </location>
</feature>
<reference evidence="4" key="1">
    <citation type="journal article" date="2019" name="Int. J. Syst. Evol. Microbiol.">
        <title>The Global Catalogue of Microorganisms (GCM) 10K type strain sequencing project: providing services to taxonomists for standard genome sequencing and annotation.</title>
        <authorList>
            <consortium name="The Broad Institute Genomics Platform"/>
            <consortium name="The Broad Institute Genome Sequencing Center for Infectious Disease"/>
            <person name="Wu L."/>
            <person name="Ma J."/>
        </authorList>
    </citation>
    <scope>NUCLEOTIDE SEQUENCE [LARGE SCALE GENOMIC DNA]</scope>
    <source>
        <strain evidence="4">CCUG 61484</strain>
    </source>
</reference>
<feature type="region of interest" description="Disordered" evidence="1">
    <location>
        <begin position="371"/>
        <end position="393"/>
    </location>
</feature>
<dbReference type="RefSeq" id="WP_377111477.1">
    <property type="nucleotide sequence ID" value="NZ_JBHTHZ010000002.1"/>
</dbReference>
<keyword evidence="2" id="KW-1133">Transmembrane helix</keyword>
<evidence type="ECO:0000313" key="4">
    <source>
        <dbReference type="Proteomes" id="UP001597010"/>
    </source>
</evidence>
<feature type="transmembrane region" description="Helical" evidence="2">
    <location>
        <begin position="161"/>
        <end position="179"/>
    </location>
</feature>
<evidence type="ECO:0000256" key="2">
    <source>
        <dbReference type="SAM" id="Phobius"/>
    </source>
</evidence>
<proteinExistence type="predicted"/>
<evidence type="ECO:0000313" key="3">
    <source>
        <dbReference type="EMBL" id="MFD0792736.1"/>
    </source>
</evidence>
<feature type="transmembrane region" description="Helical" evidence="2">
    <location>
        <begin position="312"/>
        <end position="330"/>
    </location>
</feature>
<dbReference type="Proteomes" id="UP001597010">
    <property type="component" value="Unassembled WGS sequence"/>
</dbReference>